<name>A0A4Q2UGD0_9BACT</name>
<evidence type="ECO:0000256" key="3">
    <source>
        <dbReference type="ARBA" id="ARBA00023163"/>
    </source>
</evidence>
<dbReference type="AlphaFoldDB" id="A0A4Q2UGD0"/>
<gene>
    <name evidence="5" type="ORF">EQG79_29115</name>
</gene>
<comment type="caution">
    <text evidence="5">The sequence shown here is derived from an EMBL/GenBank/DDBJ whole genome shotgun (WGS) entry which is preliminary data.</text>
</comment>
<dbReference type="Proteomes" id="UP000290407">
    <property type="component" value="Unassembled WGS sequence"/>
</dbReference>
<keyword evidence="6" id="KW-1185">Reference proteome</keyword>
<dbReference type="PROSITE" id="PS50987">
    <property type="entry name" value="HTH_ARSR_2"/>
    <property type="match status" value="1"/>
</dbReference>
<dbReference type="RefSeq" id="WP_129606536.1">
    <property type="nucleotide sequence ID" value="NZ_SBLB01000014.1"/>
</dbReference>
<dbReference type="PANTHER" id="PTHR33154:SF33">
    <property type="entry name" value="TRANSCRIPTIONAL REPRESSOR SDPR"/>
    <property type="match status" value="1"/>
</dbReference>
<evidence type="ECO:0000256" key="1">
    <source>
        <dbReference type="ARBA" id="ARBA00023015"/>
    </source>
</evidence>
<dbReference type="PRINTS" id="PR00778">
    <property type="entry name" value="HTHARSR"/>
</dbReference>
<reference evidence="5 6" key="1">
    <citation type="submission" date="2019-01" db="EMBL/GenBank/DDBJ databases">
        <title>Spirosoma flava sp. nov., a propanil-degrading bacterium isolated from herbicide-contaminated soil.</title>
        <authorList>
            <person name="Zhang L."/>
            <person name="Jiang J.-D."/>
        </authorList>
    </citation>
    <scope>NUCLEOTIDE SEQUENCE [LARGE SCALE GENOMIC DNA]</scope>
    <source>
        <strain evidence="5 6">TY50</strain>
    </source>
</reference>
<dbReference type="CDD" id="cd00090">
    <property type="entry name" value="HTH_ARSR"/>
    <property type="match status" value="1"/>
</dbReference>
<dbReference type="Gene3D" id="1.10.10.10">
    <property type="entry name" value="Winged helix-like DNA-binding domain superfamily/Winged helix DNA-binding domain"/>
    <property type="match status" value="1"/>
</dbReference>
<dbReference type="PANTHER" id="PTHR33154">
    <property type="entry name" value="TRANSCRIPTIONAL REGULATOR, ARSR FAMILY"/>
    <property type="match status" value="1"/>
</dbReference>
<feature type="domain" description="HTH arsR-type" evidence="4">
    <location>
        <begin position="26"/>
        <end position="120"/>
    </location>
</feature>
<proteinExistence type="predicted"/>
<dbReference type="InterPro" id="IPR036388">
    <property type="entry name" value="WH-like_DNA-bd_sf"/>
</dbReference>
<dbReference type="InterPro" id="IPR001845">
    <property type="entry name" value="HTH_ArsR_DNA-bd_dom"/>
</dbReference>
<dbReference type="Pfam" id="PF01022">
    <property type="entry name" value="HTH_5"/>
    <property type="match status" value="1"/>
</dbReference>
<evidence type="ECO:0000256" key="2">
    <source>
        <dbReference type="ARBA" id="ARBA00023125"/>
    </source>
</evidence>
<dbReference type="GO" id="GO:0003677">
    <property type="term" value="F:DNA binding"/>
    <property type="evidence" value="ECO:0007669"/>
    <property type="project" value="UniProtKB-KW"/>
</dbReference>
<dbReference type="InterPro" id="IPR011991">
    <property type="entry name" value="ArsR-like_HTH"/>
</dbReference>
<dbReference type="SUPFAM" id="SSF46785">
    <property type="entry name" value="Winged helix' DNA-binding domain"/>
    <property type="match status" value="1"/>
</dbReference>
<dbReference type="InterPro" id="IPR051081">
    <property type="entry name" value="HTH_MetalResp_TranReg"/>
</dbReference>
<dbReference type="EMBL" id="SBLB01000014">
    <property type="protein sequence ID" value="RYC66441.1"/>
    <property type="molecule type" value="Genomic_DNA"/>
</dbReference>
<protein>
    <submittedName>
        <fullName evidence="5">Transcriptional regulator</fullName>
    </submittedName>
</protein>
<keyword evidence="2" id="KW-0238">DNA-binding</keyword>
<keyword evidence="3" id="KW-0804">Transcription</keyword>
<evidence type="ECO:0000313" key="6">
    <source>
        <dbReference type="Proteomes" id="UP000290407"/>
    </source>
</evidence>
<keyword evidence="1" id="KW-0805">Transcription regulation</keyword>
<dbReference type="SMART" id="SM00418">
    <property type="entry name" value="HTH_ARSR"/>
    <property type="match status" value="1"/>
</dbReference>
<organism evidence="5 6">
    <name type="scientific">Spirosoma sordidisoli</name>
    <dbReference type="NCBI Taxonomy" id="2502893"/>
    <lineage>
        <taxon>Bacteria</taxon>
        <taxon>Pseudomonadati</taxon>
        <taxon>Bacteroidota</taxon>
        <taxon>Cytophagia</taxon>
        <taxon>Cytophagales</taxon>
        <taxon>Cytophagaceae</taxon>
        <taxon>Spirosoma</taxon>
    </lineage>
</organism>
<dbReference type="GO" id="GO:0003700">
    <property type="term" value="F:DNA-binding transcription factor activity"/>
    <property type="evidence" value="ECO:0007669"/>
    <property type="project" value="InterPro"/>
</dbReference>
<dbReference type="NCBIfam" id="NF033788">
    <property type="entry name" value="HTH_metalloreg"/>
    <property type="match status" value="1"/>
</dbReference>
<dbReference type="InterPro" id="IPR036390">
    <property type="entry name" value="WH_DNA-bd_sf"/>
</dbReference>
<accession>A0A4Q2UGD0</accession>
<sequence>MNTIPNCIRINANQEKIGQFTETITRSQIAFGRLAQILDLAGNENRLKIIYLLREERNLCVCDLSDILGMTIPAVSQHLRKLRDAQLIEARKVGQTVFYSLRLESAGVLRALLEHLEAFQTEPVLIAYSGP</sequence>
<evidence type="ECO:0000259" key="4">
    <source>
        <dbReference type="PROSITE" id="PS50987"/>
    </source>
</evidence>
<evidence type="ECO:0000313" key="5">
    <source>
        <dbReference type="EMBL" id="RYC66441.1"/>
    </source>
</evidence>